<evidence type="ECO:0000256" key="4">
    <source>
        <dbReference type="ARBA" id="ARBA00022763"/>
    </source>
</evidence>
<dbReference type="GO" id="GO:0016887">
    <property type="term" value="F:ATP hydrolysis activity"/>
    <property type="evidence" value="ECO:0007669"/>
    <property type="project" value="UniProtKB-UniRule"/>
</dbReference>
<dbReference type="HOGENOM" id="CLU_000604_36_0_6"/>
<feature type="coiled-coil region" evidence="11">
    <location>
        <begin position="565"/>
        <end position="626"/>
    </location>
</feature>
<dbReference type="CDD" id="cd03221">
    <property type="entry name" value="ABCF_EF-3"/>
    <property type="match status" value="2"/>
</dbReference>
<dbReference type="InterPro" id="IPR003593">
    <property type="entry name" value="AAA+_ATPase"/>
</dbReference>
<dbReference type="PANTHER" id="PTHR42855">
    <property type="entry name" value="ABC TRANSPORTER ATP-BINDING SUBUNIT"/>
    <property type="match status" value="1"/>
</dbReference>
<protein>
    <recommendedName>
        <fullName evidence="11">ATP-binding protein Uup</fullName>
        <ecNumber evidence="11">3.6.1.-</ecNumber>
    </recommendedName>
</protein>
<dbReference type="HAMAP" id="MF_00848">
    <property type="entry name" value="Uup"/>
    <property type="match status" value="1"/>
</dbReference>
<keyword evidence="8 11" id="KW-0234">DNA repair</keyword>
<dbReference type="OrthoDB" id="9776369at2"/>
<dbReference type="KEGG" id="gsn:YC6258_03321"/>
<evidence type="ECO:0000256" key="10">
    <source>
        <dbReference type="ARBA" id="ARBA00061478"/>
    </source>
</evidence>
<accession>A0A0C5VKZ6</accession>
<dbReference type="Gene3D" id="1.10.287.380">
    <property type="entry name" value="Valyl-tRNA synthetase, C-terminal domain"/>
    <property type="match status" value="1"/>
</dbReference>
<feature type="domain" description="ABC transporter" evidence="13">
    <location>
        <begin position="314"/>
        <end position="532"/>
    </location>
</feature>
<comment type="function">
    <text evidence="11">Probably plays a role in ribosome assembly or function. May be involved in resolution of branched DNA intermediates that result from template switching in postreplication gaps. Binds DNA and has ATPase activity.</text>
</comment>
<name>A0A0C5VKZ6_9GAMM</name>
<dbReference type="EC" id="3.6.1.-" evidence="11"/>
<keyword evidence="5 11" id="KW-0378">Hydrolase</keyword>
<gene>
    <name evidence="11" type="primary">uup</name>
    <name evidence="14" type="ORF">YC6258_03321</name>
</gene>
<dbReference type="EMBL" id="CP007142">
    <property type="protein sequence ID" value="AJQ95357.1"/>
    <property type="molecule type" value="Genomic_DNA"/>
</dbReference>
<evidence type="ECO:0000256" key="6">
    <source>
        <dbReference type="ARBA" id="ARBA00022840"/>
    </source>
</evidence>
<comment type="subcellular location">
    <subcellularLocation>
        <location evidence="11">Cytoplasm</location>
    </subcellularLocation>
    <text evidence="11">Associates with ribosomes.</text>
</comment>
<keyword evidence="3 11" id="KW-0547">Nucleotide-binding</keyword>
<evidence type="ECO:0000256" key="3">
    <source>
        <dbReference type="ARBA" id="ARBA00022741"/>
    </source>
</evidence>
<dbReference type="Pfam" id="PF12848">
    <property type="entry name" value="ABC_tran_Xtn"/>
    <property type="match status" value="1"/>
</dbReference>
<dbReference type="GO" id="GO:0005737">
    <property type="term" value="C:cytoplasm"/>
    <property type="evidence" value="ECO:0007669"/>
    <property type="project" value="UniProtKB-SubCell"/>
</dbReference>
<reference evidence="14 15" key="1">
    <citation type="submission" date="2014-01" db="EMBL/GenBank/DDBJ databases">
        <title>Full genme sequencing of cellulolytic bacterium Gynuella sunshinyii YC6258T gen. nov., sp. nov.</title>
        <authorList>
            <person name="Khan H."/>
            <person name="Chung E.J."/>
            <person name="Chung Y.R."/>
        </authorList>
    </citation>
    <scope>NUCLEOTIDE SEQUENCE [LARGE SCALE GENOMIC DNA]</scope>
    <source>
        <strain evidence="14 15">YC6258</strain>
    </source>
</reference>
<keyword evidence="1 11" id="KW-0963">Cytoplasm</keyword>
<evidence type="ECO:0000256" key="1">
    <source>
        <dbReference type="ARBA" id="ARBA00022490"/>
    </source>
</evidence>
<dbReference type="PATRIC" id="fig|1445510.3.peg.3283"/>
<dbReference type="Pfam" id="PF16326">
    <property type="entry name" value="ABC_tran_CTD"/>
    <property type="match status" value="1"/>
</dbReference>
<dbReference type="InterPro" id="IPR032524">
    <property type="entry name" value="ABC_tran_C"/>
</dbReference>
<dbReference type="FunFam" id="3.40.50.300:FF:000011">
    <property type="entry name" value="Putative ABC transporter ATP-binding component"/>
    <property type="match status" value="1"/>
</dbReference>
<evidence type="ECO:0000256" key="8">
    <source>
        <dbReference type="ARBA" id="ARBA00023204"/>
    </source>
</evidence>
<keyword evidence="4 11" id="KW-0227">DNA damage</keyword>
<feature type="domain" description="ABC transporter" evidence="13">
    <location>
        <begin position="4"/>
        <end position="247"/>
    </location>
</feature>
<dbReference type="SUPFAM" id="SSF52540">
    <property type="entry name" value="P-loop containing nucleoside triphosphate hydrolases"/>
    <property type="match status" value="2"/>
</dbReference>
<feature type="binding site" evidence="11">
    <location>
        <begin position="36"/>
        <end position="43"/>
    </location>
    <ligand>
        <name>ATP</name>
        <dbReference type="ChEBI" id="CHEBI:30616"/>
        <label>1</label>
    </ligand>
</feature>
<evidence type="ECO:0000256" key="7">
    <source>
        <dbReference type="ARBA" id="ARBA00023125"/>
    </source>
</evidence>
<dbReference type="GO" id="GO:0006281">
    <property type="term" value="P:DNA repair"/>
    <property type="evidence" value="ECO:0007669"/>
    <property type="project" value="UniProtKB-KW"/>
</dbReference>
<dbReference type="InterPro" id="IPR027417">
    <property type="entry name" value="P-loop_NTPase"/>
</dbReference>
<dbReference type="SMART" id="SM00382">
    <property type="entry name" value="AAA"/>
    <property type="match status" value="2"/>
</dbReference>
<keyword evidence="7 11" id="KW-0238">DNA-binding</keyword>
<dbReference type="PROSITE" id="PS00211">
    <property type="entry name" value="ABC_TRANSPORTER_1"/>
    <property type="match status" value="2"/>
</dbReference>
<evidence type="ECO:0000256" key="12">
    <source>
        <dbReference type="SAM" id="MobiDB-lite"/>
    </source>
</evidence>
<evidence type="ECO:0000259" key="13">
    <source>
        <dbReference type="PROSITE" id="PS50893"/>
    </source>
</evidence>
<proteinExistence type="inferred from homology"/>
<dbReference type="InterPro" id="IPR043686">
    <property type="entry name" value="Uup"/>
</dbReference>
<keyword evidence="2 11" id="KW-0677">Repeat</keyword>
<dbReference type="RefSeq" id="WP_044617680.1">
    <property type="nucleotide sequence ID" value="NZ_CP007142.1"/>
</dbReference>
<keyword evidence="11" id="KW-0175">Coiled coil</keyword>
<dbReference type="PROSITE" id="PS50893">
    <property type="entry name" value="ABC_TRANSPORTER_2"/>
    <property type="match status" value="2"/>
</dbReference>
<evidence type="ECO:0000313" key="15">
    <source>
        <dbReference type="Proteomes" id="UP000032266"/>
    </source>
</evidence>
<dbReference type="AlphaFoldDB" id="A0A0C5VKZ6"/>
<dbReference type="GO" id="GO:0043022">
    <property type="term" value="F:ribosome binding"/>
    <property type="evidence" value="ECO:0007669"/>
    <property type="project" value="UniProtKB-UniRule"/>
</dbReference>
<dbReference type="Gene3D" id="3.40.50.300">
    <property type="entry name" value="P-loop containing nucleotide triphosphate hydrolases"/>
    <property type="match status" value="2"/>
</dbReference>
<dbReference type="FunFam" id="3.40.50.300:FF:000309">
    <property type="entry name" value="ABC transporter ATP-binding protein"/>
    <property type="match status" value="1"/>
</dbReference>
<dbReference type="InterPro" id="IPR051309">
    <property type="entry name" value="ABCF_ATPase"/>
</dbReference>
<evidence type="ECO:0000256" key="9">
    <source>
        <dbReference type="ARBA" id="ARBA00049360"/>
    </source>
</evidence>
<feature type="binding site" evidence="11">
    <location>
        <begin position="346"/>
        <end position="353"/>
    </location>
    <ligand>
        <name>ATP</name>
        <dbReference type="ChEBI" id="CHEBI:30616"/>
        <label>2</label>
    </ligand>
</feature>
<comment type="catalytic activity">
    <reaction evidence="9 11">
        <text>ATP + H2O = ADP + phosphate + H(+)</text>
        <dbReference type="Rhea" id="RHEA:13065"/>
        <dbReference type="ChEBI" id="CHEBI:15377"/>
        <dbReference type="ChEBI" id="CHEBI:15378"/>
        <dbReference type="ChEBI" id="CHEBI:30616"/>
        <dbReference type="ChEBI" id="CHEBI:43474"/>
        <dbReference type="ChEBI" id="CHEBI:456216"/>
    </reaction>
</comment>
<evidence type="ECO:0000256" key="11">
    <source>
        <dbReference type="HAMAP-Rule" id="MF_00848"/>
    </source>
</evidence>
<dbReference type="Proteomes" id="UP000032266">
    <property type="component" value="Chromosome"/>
</dbReference>
<evidence type="ECO:0000313" key="14">
    <source>
        <dbReference type="EMBL" id="AJQ95357.1"/>
    </source>
</evidence>
<dbReference type="InterPro" id="IPR037118">
    <property type="entry name" value="Val-tRNA_synth_C_sf"/>
</dbReference>
<dbReference type="STRING" id="1445510.YC6258_03321"/>
<dbReference type="GO" id="GO:0003677">
    <property type="term" value="F:DNA binding"/>
    <property type="evidence" value="ECO:0007669"/>
    <property type="project" value="UniProtKB-UniRule"/>
</dbReference>
<dbReference type="InterPro" id="IPR017871">
    <property type="entry name" value="ABC_transporter-like_CS"/>
</dbReference>
<evidence type="ECO:0000256" key="2">
    <source>
        <dbReference type="ARBA" id="ARBA00022737"/>
    </source>
</evidence>
<dbReference type="PANTHER" id="PTHR42855:SF1">
    <property type="entry name" value="ABC TRANSPORTER DOMAIN-CONTAINING PROTEIN"/>
    <property type="match status" value="1"/>
</dbReference>
<organism evidence="14 15">
    <name type="scientific">Gynuella sunshinyii YC6258</name>
    <dbReference type="NCBI Taxonomy" id="1445510"/>
    <lineage>
        <taxon>Bacteria</taxon>
        <taxon>Pseudomonadati</taxon>
        <taxon>Pseudomonadota</taxon>
        <taxon>Gammaproteobacteria</taxon>
        <taxon>Oceanospirillales</taxon>
        <taxon>Saccharospirillaceae</taxon>
        <taxon>Gynuella</taxon>
    </lineage>
</organism>
<comment type="similarity">
    <text evidence="10 11">Belongs to the ABC transporter superfamily. ABCF family. Uup subfamily.</text>
</comment>
<dbReference type="InterPro" id="IPR032781">
    <property type="entry name" value="ABC_tran_Xtn"/>
</dbReference>
<sequence>MALITLDQVSLAYGSIPLLNQATLNIDSGERLCIVGRNGTGKSSLLKLLTGENVPDSGIIRIPQSTRIGYLQQTLPERLDVTVRTMVYNSDPELVELINSWNLLIEQDPGSAEVDRLHHEIDVRGGWSLDTSVNQVLSRLGLDGEVMVKDLSGGWRRRVLLAQALLRDPDVLLLDEPTNHLDIEAILWMEQFFSSYRGTVVFISHDRRFIDALATRIIELDRGQLTSFNGNYHDYLQLKAKLLEEEERQNQLFDKKLSQEEVWIRQGIKARRTRNEGRVRALKALREQRKQRIERQGKASLQISAADKSGKMVFEVEQLSFAYAENKVVENFSTLVERGDKIAFIGPNGVGKSTLIKLLLGELVPNTGQVKQGTKLEIAYFDQTQEHLDPERTVLDTVAEGNDQIVVNGVSKHIYSYLQDFLFSPDRARSPIKALSGGERNRVLLARLFTRPANLLILDEPTNDLDMETLELLEELLIDFPGTLLLVSHDREFVDAVATQTWVFEQQGKISEWVGGYSDWYRARAGRKPAEAGDASQKNLQKSDVRKKAGPVKNRKLSYKLKVEYDELPNKIEQLEQRLTILQEEISQSDFYTRPQDAVQSTLAAMEETEQQLEAAMERWVELEDMQN</sequence>
<evidence type="ECO:0000256" key="5">
    <source>
        <dbReference type="ARBA" id="ARBA00022801"/>
    </source>
</evidence>
<keyword evidence="15" id="KW-1185">Reference proteome</keyword>
<dbReference type="Pfam" id="PF00005">
    <property type="entry name" value="ABC_tran"/>
    <property type="match status" value="2"/>
</dbReference>
<feature type="region of interest" description="Disordered" evidence="12">
    <location>
        <begin position="528"/>
        <end position="551"/>
    </location>
</feature>
<dbReference type="GO" id="GO:0005524">
    <property type="term" value="F:ATP binding"/>
    <property type="evidence" value="ECO:0007669"/>
    <property type="project" value="UniProtKB-UniRule"/>
</dbReference>
<dbReference type="InterPro" id="IPR003439">
    <property type="entry name" value="ABC_transporter-like_ATP-bd"/>
</dbReference>
<keyword evidence="6 11" id="KW-0067">ATP-binding</keyword>